<proteinExistence type="predicted"/>
<organism evidence="1 2">
    <name type="scientific">Tanacetum coccineum</name>
    <dbReference type="NCBI Taxonomy" id="301880"/>
    <lineage>
        <taxon>Eukaryota</taxon>
        <taxon>Viridiplantae</taxon>
        <taxon>Streptophyta</taxon>
        <taxon>Embryophyta</taxon>
        <taxon>Tracheophyta</taxon>
        <taxon>Spermatophyta</taxon>
        <taxon>Magnoliopsida</taxon>
        <taxon>eudicotyledons</taxon>
        <taxon>Gunneridae</taxon>
        <taxon>Pentapetalae</taxon>
        <taxon>asterids</taxon>
        <taxon>campanulids</taxon>
        <taxon>Asterales</taxon>
        <taxon>Asteraceae</taxon>
        <taxon>Asteroideae</taxon>
        <taxon>Anthemideae</taxon>
        <taxon>Anthemidinae</taxon>
        <taxon>Tanacetum</taxon>
    </lineage>
</organism>
<evidence type="ECO:0000313" key="1">
    <source>
        <dbReference type="EMBL" id="GJT43675.1"/>
    </source>
</evidence>
<keyword evidence="2" id="KW-1185">Reference proteome</keyword>
<sequence length="106" mass="11858">MLLTKCIREKALYGLTPKHLEPASTPMEPNKALVKDEEADNVDVHLYQFDLLITDELTNFLKTRPNVCCVELYKIVIMLVLTLTGNPQQEVANFLARGANGSKINA</sequence>
<dbReference type="Proteomes" id="UP001151760">
    <property type="component" value="Unassembled WGS sequence"/>
</dbReference>
<dbReference type="EMBL" id="BQNB010015750">
    <property type="protein sequence ID" value="GJT43675.1"/>
    <property type="molecule type" value="Genomic_DNA"/>
</dbReference>
<evidence type="ECO:0000313" key="2">
    <source>
        <dbReference type="Proteomes" id="UP001151760"/>
    </source>
</evidence>
<reference evidence="1" key="1">
    <citation type="journal article" date="2022" name="Int. J. Mol. Sci.">
        <title>Draft Genome of Tanacetum Coccineum: Genomic Comparison of Closely Related Tanacetum-Family Plants.</title>
        <authorList>
            <person name="Yamashiro T."/>
            <person name="Shiraishi A."/>
            <person name="Nakayama K."/>
            <person name="Satake H."/>
        </authorList>
    </citation>
    <scope>NUCLEOTIDE SEQUENCE</scope>
</reference>
<protein>
    <submittedName>
        <fullName evidence="1">Uncharacterized protein</fullName>
    </submittedName>
</protein>
<accession>A0ABQ5DX91</accession>
<gene>
    <name evidence="1" type="ORF">Tco_0952390</name>
</gene>
<name>A0ABQ5DX91_9ASTR</name>
<reference evidence="1" key="2">
    <citation type="submission" date="2022-01" db="EMBL/GenBank/DDBJ databases">
        <authorList>
            <person name="Yamashiro T."/>
            <person name="Shiraishi A."/>
            <person name="Satake H."/>
            <person name="Nakayama K."/>
        </authorList>
    </citation>
    <scope>NUCLEOTIDE SEQUENCE</scope>
</reference>
<comment type="caution">
    <text evidence="1">The sequence shown here is derived from an EMBL/GenBank/DDBJ whole genome shotgun (WGS) entry which is preliminary data.</text>
</comment>